<comment type="caution">
    <text evidence="1">The sequence shown here is derived from an EMBL/GenBank/DDBJ whole genome shotgun (WGS) entry which is preliminary data.</text>
</comment>
<dbReference type="Gene3D" id="1.50.10.100">
    <property type="entry name" value="Chondroitin AC/alginate lyase"/>
    <property type="match status" value="1"/>
</dbReference>
<gene>
    <name evidence="1" type="ORF">Tci_894983</name>
</gene>
<organism evidence="1">
    <name type="scientific">Tanacetum cinerariifolium</name>
    <name type="common">Dalmatian daisy</name>
    <name type="synonym">Chrysanthemum cinerariifolium</name>
    <dbReference type="NCBI Taxonomy" id="118510"/>
    <lineage>
        <taxon>Eukaryota</taxon>
        <taxon>Viridiplantae</taxon>
        <taxon>Streptophyta</taxon>
        <taxon>Embryophyta</taxon>
        <taxon>Tracheophyta</taxon>
        <taxon>Spermatophyta</taxon>
        <taxon>Magnoliopsida</taxon>
        <taxon>eudicotyledons</taxon>
        <taxon>Gunneridae</taxon>
        <taxon>Pentapetalae</taxon>
        <taxon>asterids</taxon>
        <taxon>campanulids</taxon>
        <taxon>Asterales</taxon>
        <taxon>Asteraceae</taxon>
        <taxon>Asteroideae</taxon>
        <taxon>Anthemideae</taxon>
        <taxon>Anthemidinae</taxon>
        <taxon>Tanacetum</taxon>
    </lineage>
</organism>
<evidence type="ECO:0000313" key="1">
    <source>
        <dbReference type="EMBL" id="GFD23014.1"/>
    </source>
</evidence>
<feature type="non-terminal residue" evidence="1">
    <location>
        <position position="137"/>
    </location>
</feature>
<sequence length="137" mass="15697">MGLAQQAAFLYWYTGEEKYARFAYDLLDTYLTGIAYRKEPIDLSHSHIQTLVGLTSFEVIHEDVLFDVIAVVLDDDKTYANGHGNHYYLDQILNQTSTRQWGLTELIRKGFDAQSGLWSECPGYSVNVVKDFTDFVK</sequence>
<dbReference type="InterPro" id="IPR008929">
    <property type="entry name" value="Chondroitin_lyas"/>
</dbReference>
<dbReference type="SUPFAM" id="SSF48230">
    <property type="entry name" value="Chondroitin AC/alginate lyase"/>
    <property type="match status" value="1"/>
</dbReference>
<reference evidence="1" key="1">
    <citation type="journal article" date="2019" name="Sci. Rep.">
        <title>Draft genome of Tanacetum cinerariifolium, the natural source of mosquito coil.</title>
        <authorList>
            <person name="Yamashiro T."/>
            <person name="Shiraishi A."/>
            <person name="Satake H."/>
            <person name="Nakayama K."/>
        </authorList>
    </citation>
    <scope>NUCLEOTIDE SEQUENCE</scope>
</reference>
<dbReference type="AlphaFoldDB" id="A0A699UT96"/>
<name>A0A699UT96_TANCI</name>
<protein>
    <submittedName>
        <fullName evidence="1">Uncharacterized protein</fullName>
    </submittedName>
</protein>
<proteinExistence type="predicted"/>
<accession>A0A699UT96</accession>
<dbReference type="EMBL" id="BKCJ011341786">
    <property type="protein sequence ID" value="GFD23014.1"/>
    <property type="molecule type" value="Genomic_DNA"/>
</dbReference>